<proteinExistence type="predicted"/>
<organism evidence="1 2">
    <name type="scientific">Listeria ivanovii (strain ATCC BAA-678 / PAM 55)</name>
    <dbReference type="NCBI Taxonomy" id="881621"/>
    <lineage>
        <taxon>Bacteria</taxon>
        <taxon>Bacillati</taxon>
        <taxon>Bacillota</taxon>
        <taxon>Bacilli</taxon>
        <taxon>Bacillales</taxon>
        <taxon>Listeriaceae</taxon>
        <taxon>Listeria</taxon>
    </lineage>
</organism>
<dbReference type="GeneID" id="57075375"/>
<dbReference type="eggNOG" id="ENOG50348ZB">
    <property type="taxonomic scope" value="Bacteria"/>
</dbReference>
<reference evidence="1 2" key="1">
    <citation type="journal article" date="2011" name="J. Bacteriol.">
        <title>Complete genome sequence of the animal pathogen Listeria ivanovii, which provides insights into host specificities and evolution of the genus Listeria.</title>
        <authorList>
            <person name="Buchrieser C."/>
            <person name="Rusniok C."/>
            <person name="Garrido P."/>
            <person name="Hain T."/>
            <person name="Scortti M."/>
            <person name="Lampidis R."/>
            <person name="Karst U."/>
            <person name="Chakraborty T."/>
            <person name="Cossart P."/>
            <person name="Kreft J."/>
            <person name="Vazquez-Boland J.A."/>
            <person name="Goebel W."/>
            <person name="Glaser P."/>
        </authorList>
    </citation>
    <scope>NUCLEOTIDE SEQUENCE [LARGE SCALE GENOMIC DNA]</scope>
    <source>
        <strain evidence="2">ATCC BAA-678 / PAM 55</strain>
    </source>
</reference>
<name>G2ZB48_LISIP</name>
<dbReference type="OrthoDB" id="2366097at2"/>
<dbReference type="EMBL" id="FR687253">
    <property type="protein sequence ID" value="CBW84846.1"/>
    <property type="molecule type" value="Genomic_DNA"/>
</dbReference>
<evidence type="ECO:0000313" key="2">
    <source>
        <dbReference type="Proteomes" id="UP000001286"/>
    </source>
</evidence>
<evidence type="ECO:0008006" key="3">
    <source>
        <dbReference type="Google" id="ProtNLM"/>
    </source>
</evidence>
<gene>
    <name evidence="1" type="ordered locus">LIV_0370</name>
</gene>
<dbReference type="KEGG" id="liv:LIV_0370"/>
<dbReference type="Proteomes" id="UP000001286">
    <property type="component" value="Chromosome"/>
</dbReference>
<dbReference type="InterPro" id="IPR021477">
    <property type="entry name" value="TVIIS_effector_SACOL2603_fam"/>
</dbReference>
<evidence type="ECO:0000313" key="1">
    <source>
        <dbReference type="EMBL" id="CBW84846.1"/>
    </source>
</evidence>
<dbReference type="RefSeq" id="WP_014091899.1">
    <property type="nucleotide sequence ID" value="NC_016011.1"/>
</dbReference>
<dbReference type="Pfam" id="PF11328">
    <property type="entry name" value="DUF3130"/>
    <property type="match status" value="1"/>
</dbReference>
<dbReference type="AlphaFoldDB" id="G2ZB48"/>
<dbReference type="NCBIfam" id="TIGR04197">
    <property type="entry name" value="T7SS_SACOL2603"/>
    <property type="match status" value="1"/>
</dbReference>
<sequence>MSEIKVKTATFQKHANQLESASNGNYLPLKNGNIAYSRANSINQLRSALIDLVDVMEGFQQVAKQDAARLEKMGKAYNKQDKSVAKKISQLEVR</sequence>
<accession>G2ZB48</accession>
<protein>
    <recommendedName>
        <fullName evidence="3">DUF3130 family protein</fullName>
    </recommendedName>
</protein>
<dbReference type="HOGENOM" id="CLU_185205_0_0_9"/>